<dbReference type="Proteomes" id="UP000789375">
    <property type="component" value="Unassembled WGS sequence"/>
</dbReference>
<evidence type="ECO:0000259" key="8">
    <source>
        <dbReference type="Pfam" id="PF01490"/>
    </source>
</evidence>
<dbReference type="AlphaFoldDB" id="A0A9N9F874"/>
<keyword evidence="2" id="KW-0813">Transport</keyword>
<dbReference type="PANTHER" id="PTHR48017">
    <property type="entry name" value="OS05G0424000 PROTEIN-RELATED"/>
    <property type="match status" value="1"/>
</dbReference>
<evidence type="ECO:0000256" key="5">
    <source>
        <dbReference type="ARBA" id="ARBA00023136"/>
    </source>
</evidence>
<comment type="subcellular location">
    <subcellularLocation>
        <location evidence="1">Membrane</location>
    </subcellularLocation>
</comment>
<evidence type="ECO:0000313" key="10">
    <source>
        <dbReference type="Proteomes" id="UP000789375"/>
    </source>
</evidence>
<gene>
    <name evidence="9" type="ORF">FMOSSE_LOCUS4756</name>
</gene>
<feature type="transmembrane region" description="Helical" evidence="7">
    <location>
        <begin position="406"/>
        <end position="430"/>
    </location>
</feature>
<name>A0A9N9F874_FUNMO</name>
<feature type="transmembrane region" description="Helical" evidence="7">
    <location>
        <begin position="363"/>
        <end position="386"/>
    </location>
</feature>
<comment type="caution">
    <text evidence="9">The sequence shown here is derived from an EMBL/GenBank/DDBJ whole genome shotgun (WGS) entry which is preliminary data.</text>
</comment>
<keyword evidence="10" id="KW-1185">Reference proteome</keyword>
<feature type="transmembrane region" description="Helical" evidence="7">
    <location>
        <begin position="480"/>
        <end position="503"/>
    </location>
</feature>
<reference evidence="9" key="1">
    <citation type="submission" date="2021-06" db="EMBL/GenBank/DDBJ databases">
        <authorList>
            <person name="Kallberg Y."/>
            <person name="Tangrot J."/>
            <person name="Rosling A."/>
        </authorList>
    </citation>
    <scope>NUCLEOTIDE SEQUENCE</scope>
    <source>
        <strain evidence="9">87-6 pot B 2015</strain>
    </source>
</reference>
<proteinExistence type="predicted"/>
<protein>
    <submittedName>
        <fullName evidence="9">14742_t:CDS:1</fullName>
    </submittedName>
</protein>
<sequence length="550" mass="61608">MARVENNPDSLPINIPSRHQRRSETGNNLTNVASSLTGALQSWTRNYSLTASTYTSNNFVVPVSFIGSNYEQAGTFGQIYYYRPGGLIQNPGPSSIQSYNTISPSPHSPPSNYGSITQDAQDVYDSKLISANTNQIGEDLFGISFTDNNHGATADDHKIRPMIISEHTPIVRKDSKGSYVLASSSTDKEIPERVGTNFRQSIFNSCNNFIGANAFGEKSRTFISVLFCLELLTLAVALIILIGDSLYAIFPDVPLMLLKVIAWMIMTPLTLITIRHFSYLTLFGILSAICLVSLMIIDGFAKHERPGSLIDPMETDIFPFRWYNVPMSFGLIMAGFTGHVIFPNVYRDMQNPKQYPRVVNCTYVLTTALKFLIAVCGYLMFGNTVMQEVTQNLIATQGCNRKLDQFMIWLVVVYSISKYAFIMNPINLTFEIYYHSIPRLEGLCKSGRGRQVALRTFTRISLSAIVLLVALQILEFERVVGVLGSFFSLSMSVIFPCTVNLKLFGRRMSRKEKTLNICLLIVCSILSALGTIWSFLPTQQEQQDHQNREF</sequence>
<evidence type="ECO:0000256" key="4">
    <source>
        <dbReference type="ARBA" id="ARBA00022989"/>
    </source>
</evidence>
<keyword evidence="3 7" id="KW-0812">Transmembrane</keyword>
<feature type="transmembrane region" description="Helical" evidence="7">
    <location>
        <begin position="255"/>
        <end position="272"/>
    </location>
</feature>
<feature type="transmembrane region" description="Helical" evidence="7">
    <location>
        <begin position="321"/>
        <end position="342"/>
    </location>
</feature>
<accession>A0A9N9F874</accession>
<feature type="transmembrane region" description="Helical" evidence="7">
    <location>
        <begin position="515"/>
        <end position="536"/>
    </location>
</feature>
<evidence type="ECO:0000256" key="6">
    <source>
        <dbReference type="SAM" id="MobiDB-lite"/>
    </source>
</evidence>
<evidence type="ECO:0000313" key="9">
    <source>
        <dbReference type="EMBL" id="CAG8515417.1"/>
    </source>
</evidence>
<keyword evidence="4 7" id="KW-1133">Transmembrane helix</keyword>
<dbReference type="InterPro" id="IPR013057">
    <property type="entry name" value="AA_transpt_TM"/>
</dbReference>
<feature type="transmembrane region" description="Helical" evidence="7">
    <location>
        <begin position="279"/>
        <end position="301"/>
    </location>
</feature>
<feature type="transmembrane region" description="Helical" evidence="7">
    <location>
        <begin position="222"/>
        <end position="243"/>
    </location>
</feature>
<evidence type="ECO:0000256" key="3">
    <source>
        <dbReference type="ARBA" id="ARBA00022692"/>
    </source>
</evidence>
<evidence type="ECO:0000256" key="7">
    <source>
        <dbReference type="SAM" id="Phobius"/>
    </source>
</evidence>
<dbReference type="EMBL" id="CAJVPP010000829">
    <property type="protein sequence ID" value="CAG8515417.1"/>
    <property type="molecule type" value="Genomic_DNA"/>
</dbReference>
<dbReference type="GO" id="GO:0016020">
    <property type="term" value="C:membrane"/>
    <property type="evidence" value="ECO:0007669"/>
    <property type="project" value="UniProtKB-SubCell"/>
</dbReference>
<keyword evidence="5 7" id="KW-0472">Membrane</keyword>
<evidence type="ECO:0000256" key="2">
    <source>
        <dbReference type="ARBA" id="ARBA00022448"/>
    </source>
</evidence>
<feature type="transmembrane region" description="Helical" evidence="7">
    <location>
        <begin position="456"/>
        <end position="474"/>
    </location>
</feature>
<evidence type="ECO:0000256" key="1">
    <source>
        <dbReference type="ARBA" id="ARBA00004370"/>
    </source>
</evidence>
<feature type="region of interest" description="Disordered" evidence="6">
    <location>
        <begin position="1"/>
        <end position="28"/>
    </location>
</feature>
<organism evidence="9 10">
    <name type="scientific">Funneliformis mosseae</name>
    <name type="common">Endomycorrhizal fungus</name>
    <name type="synonym">Glomus mosseae</name>
    <dbReference type="NCBI Taxonomy" id="27381"/>
    <lineage>
        <taxon>Eukaryota</taxon>
        <taxon>Fungi</taxon>
        <taxon>Fungi incertae sedis</taxon>
        <taxon>Mucoromycota</taxon>
        <taxon>Glomeromycotina</taxon>
        <taxon>Glomeromycetes</taxon>
        <taxon>Glomerales</taxon>
        <taxon>Glomeraceae</taxon>
        <taxon>Funneliformis</taxon>
    </lineage>
</organism>
<dbReference type="Pfam" id="PF01490">
    <property type="entry name" value="Aa_trans"/>
    <property type="match status" value="1"/>
</dbReference>
<feature type="domain" description="Amino acid transporter transmembrane" evidence="8">
    <location>
        <begin position="210"/>
        <end position="533"/>
    </location>
</feature>